<dbReference type="Proteomes" id="UP001595629">
    <property type="component" value="Unassembled WGS sequence"/>
</dbReference>
<comment type="subcellular location">
    <subcellularLocation>
        <location evidence="1">Periplasm</location>
    </subcellularLocation>
</comment>
<dbReference type="InterPro" id="IPR018389">
    <property type="entry name" value="DctP_fam"/>
</dbReference>
<dbReference type="NCBIfam" id="NF037995">
    <property type="entry name" value="TRAP_S1"/>
    <property type="match status" value="1"/>
</dbReference>
<dbReference type="EMBL" id="JBHRXI010000002">
    <property type="protein sequence ID" value="MFC3612750.1"/>
    <property type="molecule type" value="Genomic_DNA"/>
</dbReference>
<dbReference type="Gene3D" id="3.40.190.170">
    <property type="entry name" value="Bacterial extracellular solute-binding protein, family 7"/>
    <property type="match status" value="1"/>
</dbReference>
<reference evidence="6" key="1">
    <citation type="journal article" date="2019" name="Int. J. Syst. Evol. Microbiol.">
        <title>The Global Catalogue of Microorganisms (GCM) 10K type strain sequencing project: providing services to taxonomists for standard genome sequencing and annotation.</title>
        <authorList>
            <consortium name="The Broad Institute Genomics Platform"/>
            <consortium name="The Broad Institute Genome Sequencing Center for Infectious Disease"/>
            <person name="Wu L."/>
            <person name="Ma J."/>
        </authorList>
    </citation>
    <scope>NUCLEOTIDE SEQUENCE [LARGE SCALE GENOMIC DNA]</scope>
    <source>
        <strain evidence="6">KCTC 42911</strain>
    </source>
</reference>
<dbReference type="Pfam" id="PF03480">
    <property type="entry name" value="DctP"/>
    <property type="match status" value="1"/>
</dbReference>
<evidence type="ECO:0000256" key="3">
    <source>
        <dbReference type="ARBA" id="ARBA00022764"/>
    </source>
</evidence>
<keyword evidence="3" id="KW-0574">Periplasm</keyword>
<sequence>MKFLMNAAFVAAVTASCAAAEEYIIDISLDTGPTHLRNVLVHEITDRIEEASDGRLKFNFFEGGSQYNDRDVTTALAQGAMDMAVPGHWNLARIVPNYNVLGLPMFYGLPREDQYKATDGETGAALARETENKLDVTVLGNWMDLGFGAMFFTETQVDAPEDIKGLKMRSPGGPIAVSRFGKFGATGVSIPFPDVPQALQKGTIDGMMTTFESVRSAKLWDSGLKHSYSDFHAFYQYVPLISAHAWNELPEDLQQIMRTTWNEGVTSARETAAKAQAEAADEAARHGMRNVAAKAEDLDALRGDLMADQPQLVKELRIDPAMVELARKDLAS</sequence>
<gene>
    <name evidence="5" type="primary">dctP</name>
    <name evidence="5" type="ORF">ACFORG_03165</name>
</gene>
<dbReference type="InterPro" id="IPR038404">
    <property type="entry name" value="TRAP_DctP_sf"/>
</dbReference>
<keyword evidence="6" id="KW-1185">Reference proteome</keyword>
<dbReference type="RefSeq" id="WP_386733942.1">
    <property type="nucleotide sequence ID" value="NZ_JBHRXI010000002.1"/>
</dbReference>
<evidence type="ECO:0000256" key="2">
    <source>
        <dbReference type="ARBA" id="ARBA00022729"/>
    </source>
</evidence>
<dbReference type="PANTHER" id="PTHR33376">
    <property type="match status" value="1"/>
</dbReference>
<keyword evidence="2 4" id="KW-0732">Signal</keyword>
<feature type="signal peptide" evidence="4">
    <location>
        <begin position="1"/>
        <end position="19"/>
    </location>
</feature>
<evidence type="ECO:0000313" key="6">
    <source>
        <dbReference type="Proteomes" id="UP001595629"/>
    </source>
</evidence>
<comment type="caution">
    <text evidence="5">The sequence shown here is derived from an EMBL/GenBank/DDBJ whole genome shotgun (WGS) entry which is preliminary data.</text>
</comment>
<organism evidence="5 6">
    <name type="scientific">Lutimaribacter marinistellae</name>
    <dbReference type="NCBI Taxonomy" id="1820329"/>
    <lineage>
        <taxon>Bacteria</taxon>
        <taxon>Pseudomonadati</taxon>
        <taxon>Pseudomonadota</taxon>
        <taxon>Alphaproteobacteria</taxon>
        <taxon>Rhodobacterales</taxon>
        <taxon>Roseobacteraceae</taxon>
        <taxon>Lutimaribacter</taxon>
    </lineage>
</organism>
<evidence type="ECO:0000313" key="5">
    <source>
        <dbReference type="EMBL" id="MFC3612750.1"/>
    </source>
</evidence>
<protein>
    <submittedName>
        <fullName evidence="5">TRAP transporter substrate-binding protein DctP</fullName>
    </submittedName>
</protein>
<name>A0ABV7TC35_9RHOB</name>
<evidence type="ECO:0000256" key="4">
    <source>
        <dbReference type="SAM" id="SignalP"/>
    </source>
</evidence>
<feature type="chain" id="PRO_5047538944" evidence="4">
    <location>
        <begin position="20"/>
        <end position="332"/>
    </location>
</feature>
<dbReference type="PROSITE" id="PS51257">
    <property type="entry name" value="PROKAR_LIPOPROTEIN"/>
    <property type="match status" value="1"/>
</dbReference>
<dbReference type="PANTHER" id="PTHR33376:SF4">
    <property type="entry name" value="SIALIC ACID-BINDING PERIPLASMIC PROTEIN SIAP"/>
    <property type="match status" value="1"/>
</dbReference>
<proteinExistence type="predicted"/>
<evidence type="ECO:0000256" key="1">
    <source>
        <dbReference type="ARBA" id="ARBA00004418"/>
    </source>
</evidence>
<accession>A0ABV7TC35</accession>